<keyword evidence="2" id="KW-0472">Membrane</keyword>
<evidence type="ECO:0000256" key="1">
    <source>
        <dbReference type="SAM" id="MobiDB-lite"/>
    </source>
</evidence>
<accession>A0A7E4WDA5</accession>
<evidence type="ECO:0000313" key="3">
    <source>
        <dbReference type="Proteomes" id="UP000492821"/>
    </source>
</evidence>
<sequence length="138" mass="15432">MATPLTDINLKSPTDRQPPQFGWTQPEPPPPYIHNSPYPMEYNTDRTMGAAMGHIPIQTPQNIPPQPYPPTSGAYPGSGCYHQPAQPAQVTIVTRNVPCHHDIHSLRRRRLLLCLPILFFIIAASIIISVVTSRHHDD</sequence>
<dbReference type="Proteomes" id="UP000492821">
    <property type="component" value="Unassembled WGS sequence"/>
</dbReference>
<dbReference type="WBParaSite" id="Pan_g9601.t1">
    <property type="protein sequence ID" value="Pan_g9601.t1"/>
    <property type="gene ID" value="Pan_g9601"/>
</dbReference>
<keyword evidence="2" id="KW-1133">Transmembrane helix</keyword>
<protein>
    <submittedName>
        <fullName evidence="4">Extensin-like</fullName>
    </submittedName>
</protein>
<reference evidence="4" key="2">
    <citation type="submission" date="2020-10" db="UniProtKB">
        <authorList>
            <consortium name="WormBaseParasite"/>
        </authorList>
    </citation>
    <scope>IDENTIFICATION</scope>
</reference>
<evidence type="ECO:0000256" key="2">
    <source>
        <dbReference type="SAM" id="Phobius"/>
    </source>
</evidence>
<feature type="transmembrane region" description="Helical" evidence="2">
    <location>
        <begin position="111"/>
        <end position="132"/>
    </location>
</feature>
<keyword evidence="2" id="KW-0812">Transmembrane</keyword>
<organism evidence="3 4">
    <name type="scientific">Panagrellus redivivus</name>
    <name type="common">Microworm</name>
    <dbReference type="NCBI Taxonomy" id="6233"/>
    <lineage>
        <taxon>Eukaryota</taxon>
        <taxon>Metazoa</taxon>
        <taxon>Ecdysozoa</taxon>
        <taxon>Nematoda</taxon>
        <taxon>Chromadorea</taxon>
        <taxon>Rhabditida</taxon>
        <taxon>Tylenchina</taxon>
        <taxon>Panagrolaimomorpha</taxon>
        <taxon>Panagrolaimoidea</taxon>
        <taxon>Panagrolaimidae</taxon>
        <taxon>Panagrellus</taxon>
    </lineage>
</organism>
<reference evidence="3" key="1">
    <citation type="journal article" date="2013" name="Genetics">
        <title>The draft genome and transcriptome of Panagrellus redivivus are shaped by the harsh demands of a free-living lifestyle.</title>
        <authorList>
            <person name="Srinivasan J."/>
            <person name="Dillman A.R."/>
            <person name="Macchietto M.G."/>
            <person name="Heikkinen L."/>
            <person name="Lakso M."/>
            <person name="Fracchia K.M."/>
            <person name="Antoshechkin I."/>
            <person name="Mortazavi A."/>
            <person name="Wong G."/>
            <person name="Sternberg P.W."/>
        </authorList>
    </citation>
    <scope>NUCLEOTIDE SEQUENCE [LARGE SCALE GENOMIC DNA]</scope>
    <source>
        <strain evidence="3">MT8872</strain>
    </source>
</reference>
<keyword evidence="3" id="KW-1185">Reference proteome</keyword>
<dbReference type="AlphaFoldDB" id="A0A7E4WDA5"/>
<proteinExistence type="predicted"/>
<feature type="region of interest" description="Disordered" evidence="1">
    <location>
        <begin position="1"/>
        <end position="80"/>
    </location>
</feature>
<evidence type="ECO:0000313" key="4">
    <source>
        <dbReference type="WBParaSite" id="Pan_g9601.t1"/>
    </source>
</evidence>
<name>A0A7E4WDA5_PANRE</name>